<feature type="domain" description="Peroxisome membrane anchor protein Pex14p N-terminal" evidence="12">
    <location>
        <begin position="31"/>
        <end position="74"/>
    </location>
</feature>
<dbReference type="GO" id="GO:0005102">
    <property type="term" value="F:signaling receptor binding"/>
    <property type="evidence" value="ECO:0007669"/>
    <property type="project" value="TreeGrafter"/>
</dbReference>
<evidence type="ECO:0000256" key="10">
    <source>
        <dbReference type="RuleBase" id="RU367032"/>
    </source>
</evidence>
<dbReference type="OrthoDB" id="6370746at2759"/>
<comment type="subcellular location">
    <subcellularLocation>
        <location evidence="9 10">Peroxisome membrane</location>
    </subcellularLocation>
</comment>
<dbReference type="EMBL" id="OA883875">
    <property type="protein sequence ID" value="CAD7279877.1"/>
    <property type="molecule type" value="Genomic_DNA"/>
</dbReference>
<keyword evidence="5 10" id="KW-0472">Membrane</keyword>
<feature type="compositionally biased region" description="Low complexity" evidence="11">
    <location>
        <begin position="260"/>
        <end position="270"/>
    </location>
</feature>
<evidence type="ECO:0000256" key="8">
    <source>
        <dbReference type="ARBA" id="ARBA00029691"/>
    </source>
</evidence>
<keyword evidence="4" id="KW-0811">Translocation</keyword>
<reference evidence="13" key="1">
    <citation type="submission" date="2020-11" db="EMBL/GenBank/DDBJ databases">
        <authorList>
            <person name="Tran Van P."/>
        </authorList>
    </citation>
    <scope>NUCLEOTIDE SEQUENCE</scope>
</reference>
<evidence type="ECO:0000256" key="9">
    <source>
        <dbReference type="ARBA" id="ARBA00046271"/>
    </source>
</evidence>
<dbReference type="GO" id="GO:0016560">
    <property type="term" value="P:protein import into peroxisome matrix, docking"/>
    <property type="evidence" value="ECO:0007669"/>
    <property type="project" value="UniProtKB-UniRule"/>
</dbReference>
<dbReference type="PANTHER" id="PTHR23058:SF0">
    <property type="entry name" value="PEROXISOMAL MEMBRANE PROTEIN PEX14"/>
    <property type="match status" value="1"/>
</dbReference>
<dbReference type="PANTHER" id="PTHR23058">
    <property type="entry name" value="PEROXISOMAL MEMBRANE PROTEIN PEX14"/>
    <property type="match status" value="1"/>
</dbReference>
<feature type="compositionally biased region" description="Basic and acidic residues" evidence="11">
    <location>
        <begin position="304"/>
        <end position="315"/>
    </location>
</feature>
<evidence type="ECO:0000256" key="6">
    <source>
        <dbReference type="ARBA" id="ARBA00023140"/>
    </source>
</evidence>
<dbReference type="GO" id="GO:0005778">
    <property type="term" value="C:peroxisomal membrane"/>
    <property type="evidence" value="ECO:0007669"/>
    <property type="project" value="UniProtKB-SubCell"/>
</dbReference>
<dbReference type="InterPro" id="IPR006785">
    <property type="entry name" value="Pex14_N"/>
</dbReference>
<dbReference type="InterPro" id="IPR036388">
    <property type="entry name" value="WH-like_DNA-bd_sf"/>
</dbReference>
<organism evidence="13">
    <name type="scientific">Notodromas monacha</name>
    <dbReference type="NCBI Taxonomy" id="399045"/>
    <lineage>
        <taxon>Eukaryota</taxon>
        <taxon>Metazoa</taxon>
        <taxon>Ecdysozoa</taxon>
        <taxon>Arthropoda</taxon>
        <taxon>Crustacea</taxon>
        <taxon>Oligostraca</taxon>
        <taxon>Ostracoda</taxon>
        <taxon>Podocopa</taxon>
        <taxon>Podocopida</taxon>
        <taxon>Cypridocopina</taxon>
        <taxon>Cypridoidea</taxon>
        <taxon>Cyprididae</taxon>
        <taxon>Notodromas</taxon>
    </lineage>
</organism>
<evidence type="ECO:0000256" key="1">
    <source>
        <dbReference type="ARBA" id="ARBA00005443"/>
    </source>
</evidence>
<dbReference type="EMBL" id="CAJPEX010001838">
    <property type="protein sequence ID" value="CAG0920029.1"/>
    <property type="molecule type" value="Genomic_DNA"/>
</dbReference>
<keyword evidence="14" id="KW-1185">Reference proteome</keyword>
<evidence type="ECO:0000256" key="11">
    <source>
        <dbReference type="SAM" id="MobiDB-lite"/>
    </source>
</evidence>
<dbReference type="GO" id="GO:1990429">
    <property type="term" value="C:peroxisomal importomer complex"/>
    <property type="evidence" value="ECO:0007669"/>
    <property type="project" value="TreeGrafter"/>
</dbReference>
<feature type="compositionally biased region" description="Polar residues" evidence="11">
    <location>
        <begin position="225"/>
        <end position="235"/>
    </location>
</feature>
<dbReference type="Proteomes" id="UP000678499">
    <property type="component" value="Unassembled WGS sequence"/>
</dbReference>
<sequence length="315" mass="34715">MSVSEIPHKAPAVSENNNFPDIVLTDGTPSNNPMVTKAIAFLTHPAVTSHKVEDKVKFLRKKGLQEQDIQSALKATESASNSFAEEFSPSVVVRPPLFAEQDSFRQRLLDYQSVGTFCLVLGGITYACFRFYKGIIEPFMFPERRRTQEFTMVSFLEKNDHALKQMNATLEKILFSLESQQFASTGIQASVRELKQELASVKSLFLSRMHFPAANLPSGVPPSIPSWQIKGNSSGDGRKEENRKSSRNSGQNASSRRIESGGNHSGNSSEESLEIIPPGGNRGAVQAEYPVSSPSPPVDEEHEDSPAGDRKTNER</sequence>
<comment type="function">
    <text evidence="10">Component of the PEX13-PEX14 docking complex, a translocon channel that specifically mediates the import of peroxisomal cargo proteins bound to PEX5 receptor. The PEX13-PEX14 docking complex forms a large import pore which can be opened to a diameter of about 9 nm. Mechanistically, PEX5 receptor along with cargo proteins associates with the PEX14 subunit of the PEX13-PEX14 docking complex in the cytosol, leading to the insertion of the receptor into the organelle membrane with the concomitant translocation of the cargo into the peroxisome matrix.</text>
</comment>
<protein>
    <recommendedName>
        <fullName evidence="7 10">Peroxisomal membrane protein PEX14</fullName>
    </recommendedName>
    <alternativeName>
        <fullName evidence="8 10">Peroxin-14</fullName>
    </alternativeName>
</protein>
<evidence type="ECO:0000256" key="3">
    <source>
        <dbReference type="ARBA" id="ARBA00022927"/>
    </source>
</evidence>
<name>A0A7R9BSU7_9CRUS</name>
<dbReference type="Pfam" id="PF04695">
    <property type="entry name" value="Pex14_N"/>
    <property type="match status" value="1"/>
</dbReference>
<evidence type="ECO:0000256" key="5">
    <source>
        <dbReference type="ARBA" id="ARBA00023136"/>
    </source>
</evidence>
<evidence type="ECO:0000259" key="12">
    <source>
        <dbReference type="Pfam" id="PF04695"/>
    </source>
</evidence>
<evidence type="ECO:0000313" key="14">
    <source>
        <dbReference type="Proteomes" id="UP000678499"/>
    </source>
</evidence>
<evidence type="ECO:0000256" key="4">
    <source>
        <dbReference type="ARBA" id="ARBA00023010"/>
    </source>
</evidence>
<accession>A0A7R9BSU7</accession>
<evidence type="ECO:0000313" key="13">
    <source>
        <dbReference type="EMBL" id="CAD7279877.1"/>
    </source>
</evidence>
<keyword evidence="2 10" id="KW-0813">Transport</keyword>
<keyword evidence="3 10" id="KW-0653">Protein transport</keyword>
<dbReference type="Gene3D" id="1.10.10.10">
    <property type="entry name" value="Winged helix-like DNA-binding domain superfamily/Winged helix DNA-binding domain"/>
    <property type="match status" value="1"/>
</dbReference>
<comment type="similarity">
    <text evidence="1 10">Belongs to the peroxin-14 family.</text>
</comment>
<evidence type="ECO:0000256" key="2">
    <source>
        <dbReference type="ARBA" id="ARBA00022448"/>
    </source>
</evidence>
<gene>
    <name evidence="13" type="ORF">NMOB1V02_LOCUS7541</name>
</gene>
<keyword evidence="6 10" id="KW-0576">Peroxisome</keyword>
<dbReference type="AlphaFoldDB" id="A0A7R9BSU7"/>
<proteinExistence type="inferred from homology"/>
<dbReference type="InterPro" id="IPR025655">
    <property type="entry name" value="PEX14"/>
</dbReference>
<feature type="region of interest" description="Disordered" evidence="11">
    <location>
        <begin position="220"/>
        <end position="315"/>
    </location>
</feature>
<evidence type="ECO:0000256" key="7">
    <source>
        <dbReference type="ARBA" id="ARBA00029502"/>
    </source>
</evidence>